<keyword evidence="1" id="KW-0812">Transmembrane</keyword>
<evidence type="ECO:0000259" key="3">
    <source>
        <dbReference type="Pfam" id="PF16555"/>
    </source>
</evidence>
<dbReference type="Pfam" id="PF16555">
    <property type="entry name" value="GramPos_pilinD1"/>
    <property type="match status" value="1"/>
</dbReference>
<feature type="transmembrane region" description="Helical" evidence="1">
    <location>
        <begin position="572"/>
        <end position="593"/>
    </location>
</feature>
<dbReference type="Proteomes" id="UP001254770">
    <property type="component" value="Unassembled WGS sequence"/>
</dbReference>
<accession>A0AAW8TAX4</accession>
<evidence type="ECO:0000313" key="4">
    <source>
        <dbReference type="EMBL" id="MDT2545526.1"/>
    </source>
</evidence>
<gene>
    <name evidence="4" type="ORF">P7D69_14335</name>
</gene>
<evidence type="ECO:0000313" key="5">
    <source>
        <dbReference type="Proteomes" id="UP001254770"/>
    </source>
</evidence>
<dbReference type="InterPro" id="IPR032364">
    <property type="entry name" value="GramPos_pilinD1_N"/>
</dbReference>
<keyword evidence="1" id="KW-0472">Membrane</keyword>
<dbReference type="RefSeq" id="WP_311816445.1">
    <property type="nucleotide sequence ID" value="NZ_JARPXG010000002.1"/>
</dbReference>
<reference evidence="4" key="1">
    <citation type="submission" date="2023-03" db="EMBL/GenBank/DDBJ databases">
        <authorList>
            <person name="Shen W."/>
            <person name="Cai J."/>
        </authorList>
    </citation>
    <scope>NUCLEOTIDE SEQUENCE</scope>
    <source>
        <strain evidence="4">Y15</strain>
    </source>
</reference>
<dbReference type="EMBL" id="JARPXL010000015">
    <property type="protein sequence ID" value="MDT2545526.1"/>
    <property type="molecule type" value="Genomic_DNA"/>
</dbReference>
<sequence length="600" mass="65674">MKKMKKRKYSLARVAVTTTLFTSLAVMAPMGDILVAHAEGQNISSNGVSDNISKRSITIWKYEINSTAELGERGDGVNPDPSKAPDLNGKKLMKDVPFEIIKVKPLSNKPLTDPLTTTKGTDWEEDTSFTKLTGKTDAGGKLTFDVGTGKAADGIYLVREVPEIVDGKEVYYYTDADGKRKEVSSPMAPFFVHLPQTKRDDTGKLIYDVHVYPKNIVTDTELDKTVEGGKGFSIQAGNSFQWEATTKLPKGLYNKVPEDMTIINRFDREGNALPNLDVVAGTEVYADYFEVVDDIDTRLALEDVEVRVLGEDGTTWTTLTNGKEYKVSLNGTEVVAPAKVTADANSAKKVLVSLTQEGMKKVESDKDQKIQVVYKVKALTDFNGTISNKYDVNYLIPGQKPFTETSDEPEYFDGGFKISKSSEDTSKKLKGAEFYIAETKENADAKKYLASDGKSYTLNDDGTATPALPNGVTFLTTTSDENGVAKFDGLKLDWFTDSNGDGKQDPSIPSEATWEKDKIKKSYWIVETKSPSGYELLKNPVEVVVTLDSAAELVVDVENKEKTDLPFTGGDGMTLMIVIALGAIAIGTTAVVIDKKRRAV</sequence>
<keyword evidence="2" id="KW-0732">Signal</keyword>
<evidence type="ECO:0000256" key="2">
    <source>
        <dbReference type="SAM" id="SignalP"/>
    </source>
</evidence>
<feature type="domain" description="Gram-positive pilin subunit D1 N-terminal" evidence="3">
    <location>
        <begin position="57"/>
        <end position="215"/>
    </location>
</feature>
<dbReference type="InterPro" id="IPR013783">
    <property type="entry name" value="Ig-like_fold"/>
</dbReference>
<dbReference type="Gene3D" id="2.60.40.10">
    <property type="entry name" value="Immunoglobulins"/>
    <property type="match status" value="2"/>
</dbReference>
<proteinExistence type="predicted"/>
<name>A0AAW8TAX4_9ENTE</name>
<organism evidence="4 5">
    <name type="scientific">Enterococcus raffinosus</name>
    <dbReference type="NCBI Taxonomy" id="71452"/>
    <lineage>
        <taxon>Bacteria</taxon>
        <taxon>Bacillati</taxon>
        <taxon>Bacillota</taxon>
        <taxon>Bacilli</taxon>
        <taxon>Lactobacillales</taxon>
        <taxon>Enterococcaceae</taxon>
        <taxon>Enterococcus</taxon>
    </lineage>
</organism>
<dbReference type="InterPro" id="IPR048052">
    <property type="entry name" value="FM1-like"/>
</dbReference>
<evidence type="ECO:0000256" key="1">
    <source>
        <dbReference type="SAM" id="Phobius"/>
    </source>
</evidence>
<feature type="signal peptide" evidence="2">
    <location>
        <begin position="1"/>
        <end position="28"/>
    </location>
</feature>
<feature type="chain" id="PRO_5043801872" evidence="2">
    <location>
        <begin position="29"/>
        <end position="600"/>
    </location>
</feature>
<protein>
    <submittedName>
        <fullName evidence="4">SpaH/EbpB family LPXTG-anchored major pilin</fullName>
    </submittedName>
</protein>
<dbReference type="Gene3D" id="2.60.40.740">
    <property type="match status" value="1"/>
</dbReference>
<comment type="caution">
    <text evidence="4">The sequence shown here is derived from an EMBL/GenBank/DDBJ whole genome shotgun (WGS) entry which is preliminary data.</text>
</comment>
<dbReference type="AlphaFoldDB" id="A0AAW8TAX4"/>
<keyword evidence="1" id="KW-1133">Transmembrane helix</keyword>
<dbReference type="NCBIfam" id="NF033902">
    <property type="entry name" value="iso_D2_wall_anc"/>
    <property type="match status" value="1"/>
</dbReference>